<keyword evidence="4" id="KW-1185">Reference proteome</keyword>
<dbReference type="EMBL" id="CP095053">
    <property type="protein sequence ID" value="UOR05875.1"/>
    <property type="molecule type" value="Genomic_DNA"/>
</dbReference>
<evidence type="ECO:0000256" key="2">
    <source>
        <dbReference type="SAM" id="Phobius"/>
    </source>
</evidence>
<evidence type="ECO:0000256" key="1">
    <source>
        <dbReference type="SAM" id="Coils"/>
    </source>
</evidence>
<dbReference type="Proteomes" id="UP000829925">
    <property type="component" value="Chromosome"/>
</dbReference>
<evidence type="ECO:0000313" key="4">
    <source>
        <dbReference type="Proteomes" id="UP000829925"/>
    </source>
</evidence>
<organism evidence="3 4">
    <name type="scientific">Hymenobacter aerilatus</name>
    <dbReference type="NCBI Taxonomy" id="2932251"/>
    <lineage>
        <taxon>Bacteria</taxon>
        <taxon>Pseudomonadati</taxon>
        <taxon>Bacteroidota</taxon>
        <taxon>Cytophagia</taxon>
        <taxon>Cytophagales</taxon>
        <taxon>Hymenobacteraceae</taxon>
        <taxon>Hymenobacter</taxon>
    </lineage>
</organism>
<proteinExistence type="predicted"/>
<dbReference type="Gene3D" id="1.20.5.340">
    <property type="match status" value="1"/>
</dbReference>
<dbReference type="AlphaFoldDB" id="A0A8T9SVF9"/>
<keyword evidence="2" id="KW-1133">Transmembrane helix</keyword>
<keyword evidence="2" id="KW-0472">Membrane</keyword>
<feature type="coiled-coil region" evidence="1">
    <location>
        <begin position="46"/>
        <end position="136"/>
    </location>
</feature>
<reference evidence="3 4" key="1">
    <citation type="submission" date="2022-04" db="EMBL/GenBank/DDBJ databases">
        <title>Hymenobacter sp. isolated from the air.</title>
        <authorList>
            <person name="Won M."/>
            <person name="Lee C.-M."/>
            <person name="Woen H.-Y."/>
            <person name="Kwon S.-W."/>
        </authorList>
    </citation>
    <scope>NUCLEOTIDE SEQUENCE [LARGE SCALE GENOMIC DNA]</scope>
    <source>
        <strain evidence="4">5413 J-13</strain>
    </source>
</reference>
<protein>
    <submittedName>
        <fullName evidence="3">Uncharacterized protein</fullName>
    </submittedName>
</protein>
<evidence type="ECO:0000313" key="3">
    <source>
        <dbReference type="EMBL" id="UOR05875.1"/>
    </source>
</evidence>
<gene>
    <name evidence="3" type="ORF">MUN82_01955</name>
</gene>
<accession>A0A8T9SVF9</accession>
<dbReference type="RefSeq" id="WP_245094483.1">
    <property type="nucleotide sequence ID" value="NZ_CP095053.1"/>
</dbReference>
<dbReference type="KEGG" id="haei:MUN82_01955"/>
<keyword evidence="2" id="KW-0812">Transmembrane</keyword>
<sequence length="148" mass="16905">MLFLEIPAHLSQEPSILDWSKIVPTVAGGLVVGIVMLIINHFREGSKQYSNRIKTLESQAVSHENRFTQMQLQHENAVDANKKDVSRLEQRVSQVDQVLQKVQQLEIRLEAQNSQIAMIKERVDDVKRAVEKSNNDIIELIKSHNAKN</sequence>
<keyword evidence="1" id="KW-0175">Coiled coil</keyword>
<name>A0A8T9SVF9_9BACT</name>
<feature type="transmembrane region" description="Helical" evidence="2">
    <location>
        <begin position="22"/>
        <end position="42"/>
    </location>
</feature>